<dbReference type="InterPro" id="IPR000228">
    <property type="entry name" value="RNA3'_term_phos_cyc"/>
</dbReference>
<evidence type="ECO:0000313" key="3">
    <source>
        <dbReference type="Proteomes" id="UP000799772"/>
    </source>
</evidence>
<dbReference type="PANTHER" id="PTHR11096:SF0">
    <property type="entry name" value="RNA 3'-TERMINAL PHOSPHATE CYCLASE"/>
    <property type="match status" value="1"/>
</dbReference>
<dbReference type="EMBL" id="ML978121">
    <property type="protein sequence ID" value="KAF2104129.1"/>
    <property type="molecule type" value="Genomic_DNA"/>
</dbReference>
<organism evidence="2 3">
    <name type="scientific">Rhizodiscina lignyota</name>
    <dbReference type="NCBI Taxonomy" id="1504668"/>
    <lineage>
        <taxon>Eukaryota</taxon>
        <taxon>Fungi</taxon>
        <taxon>Dikarya</taxon>
        <taxon>Ascomycota</taxon>
        <taxon>Pezizomycotina</taxon>
        <taxon>Dothideomycetes</taxon>
        <taxon>Pleosporomycetidae</taxon>
        <taxon>Aulographales</taxon>
        <taxon>Rhizodiscinaceae</taxon>
        <taxon>Rhizodiscina</taxon>
    </lineage>
</organism>
<dbReference type="Gene3D" id="3.65.10.20">
    <property type="entry name" value="RNA 3'-terminal phosphate cyclase domain"/>
    <property type="match status" value="1"/>
</dbReference>
<dbReference type="InterPro" id="IPR013792">
    <property type="entry name" value="RNA3'P_cycl/enolpyr_Trfase_a/b"/>
</dbReference>
<feature type="domain" description="RNA 3'-terminal phosphate cyclase" evidence="1">
    <location>
        <begin position="19"/>
        <end position="379"/>
    </location>
</feature>
<dbReference type="GO" id="GO:0006396">
    <property type="term" value="P:RNA processing"/>
    <property type="evidence" value="ECO:0007669"/>
    <property type="project" value="InterPro"/>
</dbReference>
<dbReference type="Proteomes" id="UP000799772">
    <property type="component" value="Unassembled WGS sequence"/>
</dbReference>
<dbReference type="OrthoDB" id="25029at2759"/>
<dbReference type="GO" id="GO:0005634">
    <property type="term" value="C:nucleus"/>
    <property type="evidence" value="ECO:0007669"/>
    <property type="project" value="TreeGrafter"/>
</dbReference>
<dbReference type="Gene3D" id="3.30.360.20">
    <property type="entry name" value="RNA 3'-terminal phosphate cyclase, insert domain"/>
    <property type="match status" value="1"/>
</dbReference>
<sequence length="420" mass="44761">MAPSQGKKQRPIHLPGTHLEGGGQLLRLATSLSALTQQPIQINNIRGNRSGGGGMKAQHLTAVRWLASACGARTSGMGLKSKSLVFTPGGEAEEGGDALDDVESTIDIGSPGAVSLVFQAILPFVLFSSSQAEPTPVHITIKGGTNVSNSPSVDYLRLVLFPTLTLIGFSPISVHVRSRGWSLGRTEVGAATFSITPLAKGKTLSAFQLKDRGKIVSLEAVVLAPRTAEKELLKELERTVGDEFPGIPLQIEYEDSLHPKRLYLLLVATCENGYKLGRDWLYGAEGDFKIKKKAGSSVSPAIAAEQLVKHVVRDISAEIAHGGCVDEHMRDQMAVFQALAEGKSVVDGGRDEDGGRVKASLHARTVQWVAGEVVGVDFDKEGSCNGVGFVVGEHFDSKRRRGPPPAAEAQLAEQLEELHV</sequence>
<protein>
    <submittedName>
        <fullName evidence="2">RNA 3'-terminal phosphate cyclase</fullName>
    </submittedName>
</protein>
<reference evidence="2" key="1">
    <citation type="journal article" date="2020" name="Stud. Mycol.">
        <title>101 Dothideomycetes genomes: a test case for predicting lifestyles and emergence of pathogens.</title>
        <authorList>
            <person name="Haridas S."/>
            <person name="Albert R."/>
            <person name="Binder M."/>
            <person name="Bloem J."/>
            <person name="Labutti K."/>
            <person name="Salamov A."/>
            <person name="Andreopoulos B."/>
            <person name="Baker S."/>
            <person name="Barry K."/>
            <person name="Bills G."/>
            <person name="Bluhm B."/>
            <person name="Cannon C."/>
            <person name="Castanera R."/>
            <person name="Culley D."/>
            <person name="Daum C."/>
            <person name="Ezra D."/>
            <person name="Gonzalez J."/>
            <person name="Henrissat B."/>
            <person name="Kuo A."/>
            <person name="Liang C."/>
            <person name="Lipzen A."/>
            <person name="Lutzoni F."/>
            <person name="Magnuson J."/>
            <person name="Mondo S."/>
            <person name="Nolan M."/>
            <person name="Ohm R."/>
            <person name="Pangilinan J."/>
            <person name="Park H.-J."/>
            <person name="Ramirez L."/>
            <person name="Alfaro M."/>
            <person name="Sun H."/>
            <person name="Tritt A."/>
            <person name="Yoshinaga Y."/>
            <person name="Zwiers L.-H."/>
            <person name="Turgeon B."/>
            <person name="Goodwin S."/>
            <person name="Spatafora J."/>
            <person name="Crous P."/>
            <person name="Grigoriev I."/>
        </authorList>
    </citation>
    <scope>NUCLEOTIDE SEQUENCE</scope>
    <source>
        <strain evidence="2">CBS 133067</strain>
    </source>
</reference>
<dbReference type="Pfam" id="PF01137">
    <property type="entry name" value="RTC"/>
    <property type="match status" value="1"/>
</dbReference>
<evidence type="ECO:0000313" key="2">
    <source>
        <dbReference type="EMBL" id="KAF2104129.1"/>
    </source>
</evidence>
<proteinExistence type="predicted"/>
<dbReference type="SUPFAM" id="SSF55205">
    <property type="entry name" value="EPT/RTPC-like"/>
    <property type="match status" value="1"/>
</dbReference>
<dbReference type="InterPro" id="IPR023797">
    <property type="entry name" value="RNA3'_phos_cyclase_dom"/>
</dbReference>
<gene>
    <name evidence="2" type="ORF">NA57DRAFT_70341</name>
</gene>
<name>A0A9P4IN17_9PEZI</name>
<dbReference type="InterPro" id="IPR036553">
    <property type="entry name" value="RPTC_insert"/>
</dbReference>
<accession>A0A9P4IN17</accession>
<dbReference type="AlphaFoldDB" id="A0A9P4IN17"/>
<dbReference type="InterPro" id="IPR037136">
    <property type="entry name" value="RNA3'_phos_cyclase_dom_sf"/>
</dbReference>
<dbReference type="PANTHER" id="PTHR11096">
    <property type="entry name" value="RNA 3' TERMINAL PHOSPHATE CYCLASE"/>
    <property type="match status" value="1"/>
</dbReference>
<evidence type="ECO:0000259" key="1">
    <source>
        <dbReference type="Pfam" id="PF01137"/>
    </source>
</evidence>
<comment type="caution">
    <text evidence="2">The sequence shown here is derived from an EMBL/GenBank/DDBJ whole genome shotgun (WGS) entry which is preliminary data.</text>
</comment>
<keyword evidence="3" id="KW-1185">Reference proteome</keyword>
<dbReference type="GO" id="GO:0003963">
    <property type="term" value="F:RNA-3'-phosphate cyclase activity"/>
    <property type="evidence" value="ECO:0007669"/>
    <property type="project" value="TreeGrafter"/>
</dbReference>